<keyword evidence="3" id="KW-1185">Reference proteome</keyword>
<accession>A0ABW7DX31</accession>
<evidence type="ECO:0000256" key="1">
    <source>
        <dbReference type="SAM" id="MobiDB-lite"/>
    </source>
</evidence>
<feature type="compositionally biased region" description="Polar residues" evidence="1">
    <location>
        <begin position="1"/>
        <end position="19"/>
    </location>
</feature>
<protein>
    <recommendedName>
        <fullName evidence="4">DUF3800 domain-containing protein</fullName>
    </recommendedName>
</protein>
<proteinExistence type="predicted"/>
<dbReference type="Proteomes" id="UP001605990">
    <property type="component" value="Unassembled WGS sequence"/>
</dbReference>
<evidence type="ECO:0000313" key="2">
    <source>
        <dbReference type="EMBL" id="MFG6295124.1"/>
    </source>
</evidence>
<dbReference type="EMBL" id="JBIENY010000114">
    <property type="protein sequence ID" value="MFG6295124.1"/>
    <property type="molecule type" value="Genomic_DNA"/>
</dbReference>
<evidence type="ECO:0000313" key="3">
    <source>
        <dbReference type="Proteomes" id="UP001605990"/>
    </source>
</evidence>
<gene>
    <name evidence="2" type="ORF">ACGU38_07100</name>
</gene>
<reference evidence="2 3" key="1">
    <citation type="submission" date="2024-10" db="EMBL/GenBank/DDBJ databases">
        <title>Draft genome assembly of a novel steroid transforming actinomycete isolated from African clawed frog Xenopus laevis.</title>
        <authorList>
            <person name="Bragin E."/>
            <person name="Kollerov V."/>
            <person name="Donova M.V."/>
        </authorList>
    </citation>
    <scope>NUCLEOTIDE SEQUENCE [LARGE SCALE GENOMIC DNA]</scope>
    <source>
        <strain evidence="2 3">MTOC-St3</strain>
    </source>
</reference>
<name>A0ABW7DX31_STRRO</name>
<comment type="caution">
    <text evidence="2">The sequence shown here is derived from an EMBL/GenBank/DDBJ whole genome shotgun (WGS) entry which is preliminary data.</text>
</comment>
<evidence type="ECO:0008006" key="4">
    <source>
        <dbReference type="Google" id="ProtNLM"/>
    </source>
</evidence>
<sequence length="103" mass="11331">MTSTNDPRVGTQSGPTTDGDTAGRWVACDESGWDGEQLIGRRGPYFVYAAVAVDDAEATGIVEELRAETHYQAPELKFRDFKKRANRRDALRRLWGDGGALEG</sequence>
<organism evidence="2 3">
    <name type="scientific">Streptomyces rochei</name>
    <name type="common">Streptomyces parvullus</name>
    <dbReference type="NCBI Taxonomy" id="1928"/>
    <lineage>
        <taxon>Bacteria</taxon>
        <taxon>Bacillati</taxon>
        <taxon>Actinomycetota</taxon>
        <taxon>Actinomycetes</taxon>
        <taxon>Kitasatosporales</taxon>
        <taxon>Streptomycetaceae</taxon>
        <taxon>Streptomyces</taxon>
        <taxon>Streptomyces rochei group</taxon>
    </lineage>
</organism>
<feature type="region of interest" description="Disordered" evidence="1">
    <location>
        <begin position="1"/>
        <end position="24"/>
    </location>
</feature>
<feature type="non-terminal residue" evidence="2">
    <location>
        <position position="103"/>
    </location>
</feature>